<dbReference type="CDD" id="cd06661">
    <property type="entry name" value="GGCT_like"/>
    <property type="match status" value="1"/>
</dbReference>
<dbReference type="EMBL" id="LR586016">
    <property type="protein sequence ID" value="VIP03213.1"/>
    <property type="molecule type" value="Genomic_DNA"/>
</dbReference>
<evidence type="ECO:0000256" key="1">
    <source>
        <dbReference type="ARBA" id="ARBA00008861"/>
    </source>
</evidence>
<evidence type="ECO:0000313" key="5">
    <source>
        <dbReference type="EMBL" id="VIP03213.1"/>
    </source>
</evidence>
<dbReference type="InParanoid" id="A0A6C2YQ15"/>
<dbReference type="InterPro" id="IPR039126">
    <property type="entry name" value="GGACT"/>
</dbReference>
<dbReference type="EMBL" id="LR593887">
    <property type="protein sequence ID" value="VTS03727.1"/>
    <property type="molecule type" value="Genomic_DNA"/>
</dbReference>
<dbReference type="Proteomes" id="UP000464378">
    <property type="component" value="Chromosome"/>
</dbReference>
<reference evidence="5" key="1">
    <citation type="submission" date="2019-04" db="EMBL/GenBank/DDBJ databases">
        <authorList>
            <consortium name="Science for Life Laboratories"/>
        </authorList>
    </citation>
    <scope>NUCLEOTIDE SEQUENCE</scope>
    <source>
        <strain evidence="5">MBLW1</strain>
    </source>
</reference>
<evidence type="ECO:0000256" key="3">
    <source>
        <dbReference type="RuleBase" id="RU367036"/>
    </source>
</evidence>
<comment type="similarity">
    <text evidence="1 3">Belongs to the gamma-glutamylcyclotransferase family.</text>
</comment>
<name>A0A6C2YQ15_9BACT</name>
<dbReference type="Pfam" id="PF06094">
    <property type="entry name" value="GGACT"/>
    <property type="match status" value="1"/>
</dbReference>
<keyword evidence="6" id="KW-1185">Reference proteome</keyword>
<gene>
    <name evidence="5" type="ORF">GMBLW1_07470</name>
</gene>
<dbReference type="KEGG" id="tim:GMBLW1_07470"/>
<dbReference type="GO" id="GO:0016740">
    <property type="term" value="F:transferase activity"/>
    <property type="evidence" value="ECO:0007669"/>
    <property type="project" value="UniProtKB-KW"/>
</dbReference>
<dbReference type="GO" id="GO:0005829">
    <property type="term" value="C:cytosol"/>
    <property type="evidence" value="ECO:0007669"/>
    <property type="project" value="TreeGrafter"/>
</dbReference>
<dbReference type="InterPro" id="IPR009288">
    <property type="entry name" value="AIG2-like_dom"/>
</dbReference>
<dbReference type="PANTHER" id="PTHR12510:SF4">
    <property type="entry name" value="GAMMA-GLUTAMYLAMINECYCLOTRANSFERASE"/>
    <property type="match status" value="1"/>
</dbReference>
<sequence>MSRVGLFLYGTLKRGQRRHDLLASGEFLGPAVTIPRYRLYALARYPILVESPENGDAIHGELWVVPPETLDALDAYEEVPTLYVRQSIALQSPHPMDLPIEAYLFAQPIPANAIRCVEWPIVGSA</sequence>
<feature type="active site" description="Proton acceptor" evidence="2">
    <location>
        <position position="77"/>
    </location>
</feature>
<evidence type="ECO:0000313" key="6">
    <source>
        <dbReference type="Proteomes" id="UP000464378"/>
    </source>
</evidence>
<protein>
    <recommendedName>
        <fullName evidence="3">Gamma-glutamylcyclotransferase family protein</fullName>
    </recommendedName>
</protein>
<organism evidence="5">
    <name type="scientific">Tuwongella immobilis</name>
    <dbReference type="NCBI Taxonomy" id="692036"/>
    <lineage>
        <taxon>Bacteria</taxon>
        <taxon>Pseudomonadati</taxon>
        <taxon>Planctomycetota</taxon>
        <taxon>Planctomycetia</taxon>
        <taxon>Gemmatales</taxon>
        <taxon>Gemmataceae</taxon>
        <taxon>Tuwongella</taxon>
    </lineage>
</organism>
<dbReference type="GO" id="GO:0061929">
    <property type="term" value="F:gamma-glutamylaminecyclotransferase activity"/>
    <property type="evidence" value="ECO:0007669"/>
    <property type="project" value="InterPro"/>
</dbReference>
<dbReference type="InterPro" id="IPR013024">
    <property type="entry name" value="GGCT-like"/>
</dbReference>
<dbReference type="InterPro" id="IPR036568">
    <property type="entry name" value="GGCT-like_sf"/>
</dbReference>
<dbReference type="RefSeq" id="WP_162658304.1">
    <property type="nucleotide sequence ID" value="NZ_LR593887.1"/>
</dbReference>
<dbReference type="FunCoup" id="A0A6C2YQ15">
    <property type="interactions" value="1"/>
</dbReference>
<dbReference type="SUPFAM" id="SSF110857">
    <property type="entry name" value="Gamma-glutamyl cyclotransferase-like"/>
    <property type="match status" value="1"/>
</dbReference>
<proteinExistence type="inferred from homology"/>
<accession>A0A6C2YQ15</accession>
<keyword evidence="5" id="KW-0808">Transferase</keyword>
<dbReference type="Gene3D" id="3.10.490.10">
    <property type="entry name" value="Gamma-glutamyl cyclotransferase-like"/>
    <property type="match status" value="1"/>
</dbReference>
<dbReference type="PANTHER" id="PTHR12510">
    <property type="entry name" value="TROPONIN C-AKIN-1 PROTEIN"/>
    <property type="match status" value="1"/>
</dbReference>
<evidence type="ECO:0000256" key="2">
    <source>
        <dbReference type="PIRSR" id="PIRSR639126-1"/>
    </source>
</evidence>
<dbReference type="AlphaFoldDB" id="A0A6C2YQ15"/>
<evidence type="ECO:0000259" key="4">
    <source>
        <dbReference type="Pfam" id="PF06094"/>
    </source>
</evidence>
<feature type="domain" description="Gamma-glutamylcyclotransferase AIG2-like" evidence="4">
    <location>
        <begin position="6"/>
        <end position="107"/>
    </location>
</feature>